<proteinExistence type="predicted"/>
<accession>A0A2P6N4N5</accession>
<keyword evidence="2" id="KW-1185">Reference proteome</keyword>
<organism evidence="1 2">
    <name type="scientific">Planoprotostelium fungivorum</name>
    <dbReference type="NCBI Taxonomy" id="1890364"/>
    <lineage>
        <taxon>Eukaryota</taxon>
        <taxon>Amoebozoa</taxon>
        <taxon>Evosea</taxon>
        <taxon>Variosea</taxon>
        <taxon>Cavosteliida</taxon>
        <taxon>Cavosteliaceae</taxon>
        <taxon>Planoprotostelium</taxon>
    </lineage>
</organism>
<evidence type="ECO:0000313" key="1">
    <source>
        <dbReference type="EMBL" id="PRP78916.1"/>
    </source>
</evidence>
<protein>
    <submittedName>
        <fullName evidence="1">Uncharacterized protein</fullName>
    </submittedName>
</protein>
<name>A0A2P6N4N5_9EUKA</name>
<reference evidence="1 2" key="1">
    <citation type="journal article" date="2018" name="Genome Biol. Evol.">
        <title>Multiple Roots of Fruiting Body Formation in Amoebozoa.</title>
        <authorList>
            <person name="Hillmann F."/>
            <person name="Forbes G."/>
            <person name="Novohradska S."/>
            <person name="Ferling I."/>
            <person name="Riege K."/>
            <person name="Groth M."/>
            <person name="Westermann M."/>
            <person name="Marz M."/>
            <person name="Spaller T."/>
            <person name="Winckler T."/>
            <person name="Schaap P."/>
            <person name="Glockner G."/>
        </authorList>
    </citation>
    <scope>NUCLEOTIDE SEQUENCE [LARGE SCALE GENOMIC DNA]</scope>
    <source>
        <strain evidence="1 2">Jena</strain>
    </source>
</reference>
<dbReference type="Proteomes" id="UP000241769">
    <property type="component" value="Unassembled WGS sequence"/>
</dbReference>
<dbReference type="InParanoid" id="A0A2P6N4N5"/>
<dbReference type="EMBL" id="MDYQ01000205">
    <property type="protein sequence ID" value="PRP78916.1"/>
    <property type="molecule type" value="Genomic_DNA"/>
</dbReference>
<sequence length="229" mass="25443">MSSVFGQMHFVETTTSQYSFLAQLRQPLLEQCTNTTCYGVYNGSFCYDSKGSSIIDYPYCNCIAIPGSDGIFNGLYAICGLNQLEVMAKSYYNRAAGVGLFLGQSESSECLDSIKRMACFMAYKECVPAFNASYNYMGVCRNACYSIKSSCGVSEDCSNLPESWIILRSNPLQYAVHVKGVCAFSPNCEIDQFSDADPETHLADNHLLGAYSYYSIHQRASCRFRTQSH</sequence>
<comment type="caution">
    <text evidence="1">The sequence shown here is derived from an EMBL/GenBank/DDBJ whole genome shotgun (WGS) entry which is preliminary data.</text>
</comment>
<evidence type="ECO:0000313" key="2">
    <source>
        <dbReference type="Proteomes" id="UP000241769"/>
    </source>
</evidence>
<dbReference type="AlphaFoldDB" id="A0A2P6N4N5"/>
<gene>
    <name evidence="1" type="ORF">PROFUN_13292</name>
</gene>